<comment type="caution">
    <text evidence="2">The sequence shown here is derived from an EMBL/GenBank/DDBJ whole genome shotgun (WGS) entry which is preliminary data.</text>
</comment>
<name>A0A9W8X5C8_9PLEO</name>
<dbReference type="Proteomes" id="UP001140562">
    <property type="component" value="Unassembled WGS sequence"/>
</dbReference>
<dbReference type="OrthoDB" id="5324651at2759"/>
<keyword evidence="3" id="KW-1185">Reference proteome</keyword>
<feature type="region of interest" description="Disordered" evidence="1">
    <location>
        <begin position="392"/>
        <end position="418"/>
    </location>
</feature>
<protein>
    <recommendedName>
        <fullName evidence="4">Ubiquinol-cytochrome-c reductase cytochrome c1</fullName>
    </recommendedName>
</protein>
<organism evidence="2 3">
    <name type="scientific">Didymella glomerata</name>
    <dbReference type="NCBI Taxonomy" id="749621"/>
    <lineage>
        <taxon>Eukaryota</taxon>
        <taxon>Fungi</taxon>
        <taxon>Dikarya</taxon>
        <taxon>Ascomycota</taxon>
        <taxon>Pezizomycotina</taxon>
        <taxon>Dothideomycetes</taxon>
        <taxon>Pleosporomycetidae</taxon>
        <taxon>Pleosporales</taxon>
        <taxon>Pleosporineae</taxon>
        <taxon>Didymellaceae</taxon>
        <taxon>Didymella</taxon>
    </lineage>
</organism>
<dbReference type="EMBL" id="JAPEUV010000013">
    <property type="protein sequence ID" value="KAJ4341090.1"/>
    <property type="molecule type" value="Genomic_DNA"/>
</dbReference>
<dbReference type="AlphaFoldDB" id="A0A9W8X5C8"/>
<evidence type="ECO:0000256" key="1">
    <source>
        <dbReference type="SAM" id="MobiDB-lite"/>
    </source>
</evidence>
<evidence type="ECO:0000313" key="2">
    <source>
        <dbReference type="EMBL" id="KAJ4341090.1"/>
    </source>
</evidence>
<accession>A0A9W8X5C8</accession>
<reference evidence="2" key="1">
    <citation type="submission" date="2022-10" db="EMBL/GenBank/DDBJ databases">
        <title>Tapping the CABI collections for fungal endophytes: first genome assemblies for Collariella, Neodidymelliopsis, Ascochyta clinopodiicola, Didymella pomorum, Didymosphaeria variabile, Neocosmospora piperis and Neocucurbitaria cava.</title>
        <authorList>
            <person name="Hill R."/>
        </authorList>
    </citation>
    <scope>NUCLEOTIDE SEQUENCE</scope>
    <source>
        <strain evidence="2">IMI 360193</strain>
    </source>
</reference>
<gene>
    <name evidence="2" type="ORF">N0V87_002132</name>
</gene>
<evidence type="ECO:0008006" key="4">
    <source>
        <dbReference type="Google" id="ProtNLM"/>
    </source>
</evidence>
<proteinExistence type="predicted"/>
<evidence type="ECO:0000313" key="3">
    <source>
        <dbReference type="Proteomes" id="UP001140562"/>
    </source>
</evidence>
<feature type="compositionally biased region" description="Acidic residues" evidence="1">
    <location>
        <begin position="398"/>
        <end position="414"/>
    </location>
</feature>
<sequence length="440" mass="49589">MAKFPPDERTVYLAFKNVFKGPDAQTKSDKKIRKKIKKYESHSDEIRALVHEHNIDNVGNSVKVLLDGAIFASTLKAKIRFPELFDVSPAQSAERAASEAEAVRTEMDAMRDVNGTHQDGSVSQSAERAVSEAAAVRTEIEPIRDVSTTQQKQDLPTAVAGDAVVKKEKPHIHVSHVQKHLKPETFGARSLYPLYLPAKGQRRLLSKVQDVLEHACFRFAERAMPQELQKQGWDSSDCVELNCWMGIFRSRESLFDDERVATLNKAFGELLSSIAQIRHTAVHRLKITAGSVESFLTDAETLAALLCDENCARQLSRLRRETHSVVEEFGRNKDLLEVRYMDKRKEIAARRAELDRIEIAAWEAMLEEDKQYQCFAGMSLEETIDVPETAFHSRANSETDETSEEETSVESESEQDFHRVAKGPQSLIAVQIVKQNVPLT</sequence>